<dbReference type="GO" id="GO:0005886">
    <property type="term" value="C:plasma membrane"/>
    <property type="evidence" value="ECO:0007669"/>
    <property type="project" value="UniProtKB-SubCell"/>
</dbReference>
<evidence type="ECO:0000256" key="5">
    <source>
        <dbReference type="ARBA" id="ARBA00023136"/>
    </source>
</evidence>
<keyword evidence="5 6" id="KW-0472">Membrane</keyword>
<name>A0A7C3J5Q7_UNCW3</name>
<evidence type="ECO:0000256" key="3">
    <source>
        <dbReference type="ARBA" id="ARBA00022692"/>
    </source>
</evidence>
<evidence type="ECO:0000313" key="7">
    <source>
        <dbReference type="EMBL" id="HFK23456.1"/>
    </source>
</evidence>
<feature type="transmembrane region" description="Helical" evidence="6">
    <location>
        <begin position="162"/>
        <end position="183"/>
    </location>
</feature>
<feature type="transmembrane region" description="Helical" evidence="6">
    <location>
        <begin position="16"/>
        <end position="36"/>
    </location>
</feature>
<feature type="transmembrane region" description="Helical" evidence="6">
    <location>
        <begin position="126"/>
        <end position="150"/>
    </location>
</feature>
<dbReference type="Pfam" id="PF03706">
    <property type="entry name" value="LPG_synthase_TM"/>
    <property type="match status" value="1"/>
</dbReference>
<feature type="transmembrane region" description="Helical" evidence="6">
    <location>
        <begin position="48"/>
        <end position="68"/>
    </location>
</feature>
<feature type="transmembrane region" description="Helical" evidence="6">
    <location>
        <begin position="263"/>
        <end position="283"/>
    </location>
</feature>
<comment type="subcellular location">
    <subcellularLocation>
        <location evidence="1">Cell membrane</location>
        <topology evidence="1">Multi-pass membrane protein</topology>
    </subcellularLocation>
</comment>
<comment type="caution">
    <text evidence="7">The sequence shown here is derived from an EMBL/GenBank/DDBJ whole genome shotgun (WGS) entry which is preliminary data.</text>
</comment>
<proteinExistence type="predicted"/>
<keyword evidence="3 6" id="KW-0812">Transmembrane</keyword>
<dbReference type="InterPro" id="IPR022791">
    <property type="entry name" value="L-PG_synthase/AglD"/>
</dbReference>
<evidence type="ECO:0000256" key="1">
    <source>
        <dbReference type="ARBA" id="ARBA00004651"/>
    </source>
</evidence>
<organism evidence="7">
    <name type="scientific">candidate division WOR-3 bacterium</name>
    <dbReference type="NCBI Taxonomy" id="2052148"/>
    <lineage>
        <taxon>Bacteria</taxon>
        <taxon>Bacteria division WOR-3</taxon>
    </lineage>
</organism>
<dbReference type="PANTHER" id="PTHR37693:SF1">
    <property type="entry name" value="INTEGRAL MEMBRANE PROTEIN"/>
    <property type="match status" value="1"/>
</dbReference>
<evidence type="ECO:0000256" key="2">
    <source>
        <dbReference type="ARBA" id="ARBA00022475"/>
    </source>
</evidence>
<feature type="transmembrane region" description="Helical" evidence="6">
    <location>
        <begin position="229"/>
        <end position="251"/>
    </location>
</feature>
<dbReference type="AlphaFoldDB" id="A0A7C3J5Q7"/>
<gene>
    <name evidence="7" type="ORF">ENS15_02210</name>
</gene>
<dbReference type="NCBIfam" id="TIGR00374">
    <property type="entry name" value="flippase-like domain"/>
    <property type="match status" value="1"/>
</dbReference>
<protein>
    <submittedName>
        <fullName evidence="7">Flippase-like domain-containing protein</fullName>
    </submittedName>
</protein>
<evidence type="ECO:0000256" key="4">
    <source>
        <dbReference type="ARBA" id="ARBA00022989"/>
    </source>
</evidence>
<sequence>MNPREKIRLKSKIKKGLLLFFIFTLSAYIIIFFFYVKDTPKNIKIHFEFLNLFAIILLFFLSNFFNILRVYFLGKIFNREFNFSDSYIFTLGGVLLALITPFQSGGMPFQLFLLSKKKINLGNATSVLLMRGFQSVIVFILTIPFMLIYLQNVLSTSYVGNLIKYFMIIYSFAFTILIFIVIFNNKLKIILEKKLSDNLLKKILIKIVNFFSNFTGGIKTIFTDGIKENIISLISTFISLYSYFALSYFVIKLFNSDVDFMKAFSLQFLLTYLSAFVPTPGSSGVAEGGTALFFSQIVGKENILIYIFLFRLISTYIPAFLGLFSFLKIKDWEMSASNVD</sequence>
<feature type="transmembrane region" description="Helical" evidence="6">
    <location>
        <begin position="88"/>
        <end position="114"/>
    </location>
</feature>
<dbReference type="PANTHER" id="PTHR37693">
    <property type="entry name" value="PHOSPHATIDYLGLYCEROL LYSYLTRANSFERASE"/>
    <property type="match status" value="1"/>
</dbReference>
<dbReference type="EMBL" id="DSTT01000002">
    <property type="protein sequence ID" value="HFK23456.1"/>
    <property type="molecule type" value="Genomic_DNA"/>
</dbReference>
<keyword evidence="2" id="KW-1003">Cell membrane</keyword>
<accession>A0A7C3J5Q7</accession>
<evidence type="ECO:0000256" key="6">
    <source>
        <dbReference type="SAM" id="Phobius"/>
    </source>
</evidence>
<feature type="transmembrane region" description="Helical" evidence="6">
    <location>
        <begin position="303"/>
        <end position="327"/>
    </location>
</feature>
<reference evidence="7" key="1">
    <citation type="journal article" date="2020" name="mSystems">
        <title>Genome- and Community-Level Interaction Insights into Carbon Utilization and Element Cycling Functions of Hydrothermarchaeota in Hydrothermal Sediment.</title>
        <authorList>
            <person name="Zhou Z."/>
            <person name="Liu Y."/>
            <person name="Xu W."/>
            <person name="Pan J."/>
            <person name="Luo Z.H."/>
            <person name="Li M."/>
        </authorList>
    </citation>
    <scope>NUCLEOTIDE SEQUENCE [LARGE SCALE GENOMIC DNA]</scope>
    <source>
        <strain evidence="7">SpSt-464</strain>
    </source>
</reference>
<keyword evidence="4 6" id="KW-1133">Transmembrane helix</keyword>